<evidence type="ECO:0000313" key="5">
    <source>
        <dbReference type="EMBL" id="BCI59769.1"/>
    </source>
</evidence>
<keyword evidence="6" id="KW-1185">Reference proteome</keyword>
<dbReference type="InterPro" id="IPR003439">
    <property type="entry name" value="ABC_transporter-like_ATP-bd"/>
</dbReference>
<dbReference type="PROSITE" id="PS50893">
    <property type="entry name" value="ABC_TRANSPORTER_2"/>
    <property type="match status" value="1"/>
</dbReference>
<feature type="domain" description="ABC transporter" evidence="4">
    <location>
        <begin position="10"/>
        <end position="241"/>
    </location>
</feature>
<dbReference type="PANTHER" id="PTHR42734:SF7">
    <property type="entry name" value="ATP-BINDING COMPONENT OF ABC TRANSPORTER-RELATED"/>
    <property type="match status" value="1"/>
</dbReference>
<dbReference type="InterPro" id="IPR027417">
    <property type="entry name" value="P-loop_NTPase"/>
</dbReference>
<dbReference type="InterPro" id="IPR003593">
    <property type="entry name" value="AAA+_ATPase"/>
</dbReference>
<evidence type="ECO:0000259" key="4">
    <source>
        <dbReference type="PROSITE" id="PS50893"/>
    </source>
</evidence>
<evidence type="ECO:0000256" key="1">
    <source>
        <dbReference type="ARBA" id="ARBA00022448"/>
    </source>
</evidence>
<evidence type="ECO:0000313" key="6">
    <source>
        <dbReference type="Proteomes" id="UP000593890"/>
    </source>
</evidence>
<dbReference type="Proteomes" id="UP000593890">
    <property type="component" value="Chromosome"/>
</dbReference>
<keyword evidence="1" id="KW-0813">Transport</keyword>
<dbReference type="SUPFAM" id="SSF52540">
    <property type="entry name" value="P-loop containing nucleoside triphosphate hydrolases"/>
    <property type="match status" value="1"/>
</dbReference>
<dbReference type="EMBL" id="AP023321">
    <property type="protein sequence ID" value="BCI59769.1"/>
    <property type="molecule type" value="Genomic_DNA"/>
</dbReference>
<evidence type="ECO:0000256" key="2">
    <source>
        <dbReference type="ARBA" id="ARBA00022741"/>
    </source>
</evidence>
<dbReference type="RefSeq" id="WP_090265718.1">
    <property type="nucleotide sequence ID" value="NZ_AP023321.1"/>
</dbReference>
<proteinExistence type="predicted"/>
<dbReference type="InterPro" id="IPR017871">
    <property type="entry name" value="ABC_transporter-like_CS"/>
</dbReference>
<reference evidence="6" key="1">
    <citation type="submission" date="2020-07" db="EMBL/GenBank/DDBJ databases">
        <title>Complete genome sequencing of Clostridia bacterium strain 12CBH8.</title>
        <authorList>
            <person name="Sakamoto M."/>
            <person name="Murakami T."/>
            <person name="Mori H."/>
        </authorList>
    </citation>
    <scope>NUCLEOTIDE SEQUENCE [LARGE SCALE GENOMIC DNA]</scope>
    <source>
        <strain evidence="6">12CBH8</strain>
    </source>
</reference>
<dbReference type="PROSITE" id="PS00211">
    <property type="entry name" value="ABC_TRANSPORTER_1"/>
    <property type="match status" value="1"/>
</dbReference>
<sequence length="247" mass="27149">MKHEKGFCCTTVEHLCVSAGRTTILEDVTISLHCGQLTVVIGPNGAGKTTLIQALLGEMRHTGRLTFCDPQGRQGRLSIGYVPQSLHIDPNSPVSVLDFCGAMLSSSPVFLKAGRKMRQRVREELSQFGASDLIDRRLCDLSGGELQRVLLAVAVTPAPQLLILDEPVSGIDRNGLQVFYERLTSLKRERDIAILLVSHDFQSVAPYADRMVLLDRTVLCQGTPQEVLGSKEFQDAFSLYVPGRDNQ</sequence>
<dbReference type="SMART" id="SM00382">
    <property type="entry name" value="AAA"/>
    <property type="match status" value="1"/>
</dbReference>
<protein>
    <submittedName>
        <fullName evidence="5">Zinc import ATP-binding protein ZnuC</fullName>
    </submittedName>
</protein>
<evidence type="ECO:0000256" key="3">
    <source>
        <dbReference type="ARBA" id="ARBA00022840"/>
    </source>
</evidence>
<keyword evidence="2" id="KW-0547">Nucleotide-binding</keyword>
<dbReference type="GO" id="GO:0016887">
    <property type="term" value="F:ATP hydrolysis activity"/>
    <property type="evidence" value="ECO:0007669"/>
    <property type="project" value="InterPro"/>
</dbReference>
<dbReference type="Pfam" id="PF00005">
    <property type="entry name" value="ABC_tran"/>
    <property type="match status" value="1"/>
</dbReference>
<dbReference type="PANTHER" id="PTHR42734">
    <property type="entry name" value="METAL TRANSPORT SYSTEM ATP-BINDING PROTEIN TM_0124-RELATED"/>
    <property type="match status" value="1"/>
</dbReference>
<organism evidence="5 6">
    <name type="scientific">Solibaculum mannosilyticum</name>
    <dbReference type="NCBI Taxonomy" id="2780922"/>
    <lineage>
        <taxon>Bacteria</taxon>
        <taxon>Bacillati</taxon>
        <taxon>Bacillota</taxon>
        <taxon>Clostridia</taxon>
        <taxon>Eubacteriales</taxon>
        <taxon>Oscillospiraceae</taxon>
        <taxon>Solibaculum</taxon>
    </lineage>
</organism>
<dbReference type="AlphaFoldDB" id="A0A7I8D2U0"/>
<dbReference type="GO" id="GO:0005524">
    <property type="term" value="F:ATP binding"/>
    <property type="evidence" value="ECO:0007669"/>
    <property type="project" value="UniProtKB-KW"/>
</dbReference>
<dbReference type="InterPro" id="IPR050153">
    <property type="entry name" value="Metal_Ion_Import_ABC"/>
</dbReference>
<accession>A0A7I8D2U0</accession>
<dbReference type="KEGG" id="sman:C12CBH8_04080"/>
<name>A0A7I8D2U0_9FIRM</name>
<dbReference type="Gene3D" id="3.40.50.300">
    <property type="entry name" value="P-loop containing nucleotide triphosphate hydrolases"/>
    <property type="match status" value="1"/>
</dbReference>
<gene>
    <name evidence="5" type="primary">znuC</name>
    <name evidence="5" type="ORF">C12CBH8_04080</name>
</gene>
<keyword evidence="3 5" id="KW-0067">ATP-binding</keyword>